<dbReference type="SMART" id="SM00862">
    <property type="entry name" value="Trans_reg_C"/>
    <property type="match status" value="1"/>
</dbReference>
<dbReference type="InterPro" id="IPR036388">
    <property type="entry name" value="WH-like_DNA-bd_sf"/>
</dbReference>
<dbReference type="InterPro" id="IPR016032">
    <property type="entry name" value="Sig_transdc_resp-reg_C-effctor"/>
</dbReference>
<feature type="compositionally biased region" description="Polar residues" evidence="3">
    <location>
        <begin position="202"/>
        <end position="218"/>
    </location>
</feature>
<dbReference type="SUPFAM" id="SSF46894">
    <property type="entry name" value="C-terminal effector domain of the bipartite response regulators"/>
    <property type="match status" value="1"/>
</dbReference>
<feature type="region of interest" description="Disordered" evidence="3">
    <location>
        <begin position="195"/>
        <end position="218"/>
    </location>
</feature>
<reference evidence="5 6" key="1">
    <citation type="journal article" date="2015" name="Stand. Genomic Sci.">
        <title>Genomic Encyclopedia of Bacterial and Archaeal Type Strains, Phase III: the genomes of soil and plant-associated and newly described type strains.</title>
        <authorList>
            <person name="Whitman W.B."/>
            <person name="Woyke T."/>
            <person name="Klenk H.P."/>
            <person name="Zhou Y."/>
            <person name="Lilburn T.G."/>
            <person name="Beck B.J."/>
            <person name="De Vos P."/>
            <person name="Vandamme P."/>
            <person name="Eisen J.A."/>
            <person name="Garrity G."/>
            <person name="Hugenholtz P."/>
            <person name="Kyrpides N.C."/>
        </authorList>
    </citation>
    <scope>NUCLEOTIDE SEQUENCE [LARGE SCALE GENOMIC DNA]</scope>
    <source>
        <strain evidence="5 6">VKM Ac-2538</strain>
    </source>
</reference>
<dbReference type="CDD" id="cd00383">
    <property type="entry name" value="trans_reg_C"/>
    <property type="match status" value="1"/>
</dbReference>
<organism evidence="5 6">
    <name type="scientific">Kribbella orskensis</name>
    <dbReference type="NCBI Taxonomy" id="2512216"/>
    <lineage>
        <taxon>Bacteria</taxon>
        <taxon>Bacillati</taxon>
        <taxon>Actinomycetota</taxon>
        <taxon>Actinomycetes</taxon>
        <taxon>Propionibacteriales</taxon>
        <taxon>Kribbellaceae</taxon>
        <taxon>Kribbella</taxon>
    </lineage>
</organism>
<dbReference type="RefSeq" id="WP_132195263.1">
    <property type="nucleotide sequence ID" value="NZ_SLWM01000025.1"/>
</dbReference>
<dbReference type="EMBL" id="SLWM01000025">
    <property type="protein sequence ID" value="TCO12657.1"/>
    <property type="molecule type" value="Genomic_DNA"/>
</dbReference>
<evidence type="ECO:0000256" key="1">
    <source>
        <dbReference type="ARBA" id="ARBA00023125"/>
    </source>
</evidence>
<name>A0ABY2B9I7_9ACTN</name>
<evidence type="ECO:0000256" key="2">
    <source>
        <dbReference type="PROSITE-ProRule" id="PRU01091"/>
    </source>
</evidence>
<keyword evidence="6" id="KW-1185">Reference proteome</keyword>
<dbReference type="Gene3D" id="1.10.10.10">
    <property type="entry name" value="Winged helix-like DNA-binding domain superfamily/Winged helix DNA-binding domain"/>
    <property type="match status" value="1"/>
</dbReference>
<evidence type="ECO:0000256" key="3">
    <source>
        <dbReference type="SAM" id="MobiDB-lite"/>
    </source>
</evidence>
<evidence type="ECO:0000259" key="4">
    <source>
        <dbReference type="PROSITE" id="PS51755"/>
    </source>
</evidence>
<comment type="caution">
    <text evidence="5">The sequence shown here is derived from an EMBL/GenBank/DDBJ whole genome shotgun (WGS) entry which is preliminary data.</text>
</comment>
<dbReference type="InterPro" id="IPR001867">
    <property type="entry name" value="OmpR/PhoB-type_DNA-bd"/>
</dbReference>
<dbReference type="Pfam" id="PF00486">
    <property type="entry name" value="Trans_reg_C"/>
    <property type="match status" value="1"/>
</dbReference>
<evidence type="ECO:0000313" key="6">
    <source>
        <dbReference type="Proteomes" id="UP000295818"/>
    </source>
</evidence>
<dbReference type="Proteomes" id="UP000295818">
    <property type="component" value="Unassembled WGS sequence"/>
</dbReference>
<protein>
    <submittedName>
        <fullName evidence="5">Transcriptional regulator</fullName>
    </submittedName>
</protein>
<evidence type="ECO:0000313" key="5">
    <source>
        <dbReference type="EMBL" id="TCO12657.1"/>
    </source>
</evidence>
<dbReference type="PROSITE" id="PS51755">
    <property type="entry name" value="OMPR_PHOB"/>
    <property type="match status" value="1"/>
</dbReference>
<accession>A0ABY2B9I7</accession>
<feature type="compositionally biased region" description="Basic and acidic residues" evidence="3">
    <location>
        <begin position="88"/>
        <end position="104"/>
    </location>
</feature>
<feature type="compositionally biased region" description="Pro residues" evidence="3">
    <location>
        <begin position="67"/>
        <end position="77"/>
    </location>
</feature>
<gene>
    <name evidence="5" type="ORF">EV644_12569</name>
</gene>
<sequence length="218" mass="24142">MVTARVPAPTAGALDLTGSAQEPFPLLIAVAASMEERVRLAELVDDVAPLLLVSSLDELRRLLTPAQQPPPAPPEQPEPPEPEAVDEPVARKVPDRRTDRGDRGADVLTIDSARSVAQWREREVPLTDLEHDLLTRLITEPLRVWTYEALHQAVWRNRHLQGTADVHSLVKRVRRKLDELGTTVTIDAVRGTGFRLTDHQRPSTTSHQRTSISGLRAG</sequence>
<feature type="DNA-binding region" description="OmpR/PhoB-type" evidence="2">
    <location>
        <begin position="95"/>
        <end position="198"/>
    </location>
</feature>
<feature type="domain" description="OmpR/PhoB-type" evidence="4">
    <location>
        <begin position="95"/>
        <end position="198"/>
    </location>
</feature>
<feature type="region of interest" description="Disordered" evidence="3">
    <location>
        <begin position="64"/>
        <end position="104"/>
    </location>
</feature>
<proteinExistence type="predicted"/>
<keyword evidence="1 2" id="KW-0238">DNA-binding</keyword>